<dbReference type="AlphaFoldDB" id="A0A182T1L5"/>
<dbReference type="SMART" id="SM00228">
    <property type="entry name" value="PDZ"/>
    <property type="match status" value="1"/>
</dbReference>
<dbReference type="GO" id="GO:0032426">
    <property type="term" value="C:stereocilium tip"/>
    <property type="evidence" value="ECO:0007669"/>
    <property type="project" value="TreeGrafter"/>
</dbReference>
<reference evidence="5" key="2">
    <citation type="submission" date="2020-05" db="UniProtKB">
        <authorList>
            <consortium name="EnsemblMetazoa"/>
        </authorList>
    </citation>
    <scope>IDENTIFICATION</scope>
    <source>
        <strain evidence="5">maculatus3</strain>
    </source>
</reference>
<dbReference type="GO" id="GO:0002142">
    <property type="term" value="C:stereocilia ankle link complex"/>
    <property type="evidence" value="ECO:0007669"/>
    <property type="project" value="TreeGrafter"/>
</dbReference>
<accession>A0A182T1L5</accession>
<dbReference type="PANTHER" id="PTHR23116">
    <property type="entry name" value="PDZ DOMAIN CONTAINING WHIRLIN AND HARMONIN-RELATED"/>
    <property type="match status" value="1"/>
</dbReference>
<dbReference type="Proteomes" id="UP000075901">
    <property type="component" value="Unassembled WGS sequence"/>
</dbReference>
<dbReference type="Gene3D" id="2.30.42.10">
    <property type="match status" value="1"/>
</dbReference>
<dbReference type="Pfam" id="PF00595">
    <property type="entry name" value="PDZ"/>
    <property type="match status" value="1"/>
</dbReference>
<evidence type="ECO:0000313" key="5">
    <source>
        <dbReference type="EnsemblMetazoa" id="AMAM017794-PA"/>
    </source>
</evidence>
<dbReference type="PROSITE" id="PS50106">
    <property type="entry name" value="PDZ"/>
    <property type="match status" value="1"/>
</dbReference>
<evidence type="ECO:0000313" key="6">
    <source>
        <dbReference type="Proteomes" id="UP000075901"/>
    </source>
</evidence>
<dbReference type="GO" id="GO:0005929">
    <property type="term" value="C:cilium"/>
    <property type="evidence" value="ECO:0007669"/>
    <property type="project" value="TreeGrafter"/>
</dbReference>
<dbReference type="GO" id="GO:0005886">
    <property type="term" value="C:plasma membrane"/>
    <property type="evidence" value="ECO:0007669"/>
    <property type="project" value="TreeGrafter"/>
</dbReference>
<dbReference type="InterPro" id="IPR036034">
    <property type="entry name" value="PDZ_sf"/>
</dbReference>
<dbReference type="SUPFAM" id="SSF50156">
    <property type="entry name" value="PDZ domain-like"/>
    <property type="match status" value="1"/>
</dbReference>
<dbReference type="PANTHER" id="PTHR23116:SF29">
    <property type="entry name" value="PDZ DOMAIN-CONTAINING PROTEIN 7"/>
    <property type="match status" value="1"/>
</dbReference>
<name>A0A182T1L5_9DIPT</name>
<feature type="domain" description="PDZ" evidence="4">
    <location>
        <begin position="29"/>
        <end position="72"/>
    </location>
</feature>
<dbReference type="InterPro" id="IPR051844">
    <property type="entry name" value="USH2_Complex_Protein"/>
</dbReference>
<dbReference type="VEuPathDB" id="VectorBase:AMAM017794"/>
<keyword evidence="6" id="KW-1185">Reference proteome</keyword>
<evidence type="ECO:0000256" key="1">
    <source>
        <dbReference type="ARBA" id="ARBA00004316"/>
    </source>
</evidence>
<dbReference type="EnsemblMetazoa" id="AMAM017794-RA">
    <property type="protein sequence ID" value="AMAM017794-PA"/>
    <property type="gene ID" value="AMAM017794"/>
</dbReference>
<keyword evidence="2" id="KW-0677">Repeat</keyword>
<organism evidence="5 6">
    <name type="scientific">Anopheles maculatus</name>
    <dbReference type="NCBI Taxonomy" id="74869"/>
    <lineage>
        <taxon>Eukaryota</taxon>
        <taxon>Metazoa</taxon>
        <taxon>Ecdysozoa</taxon>
        <taxon>Arthropoda</taxon>
        <taxon>Hexapoda</taxon>
        <taxon>Insecta</taxon>
        <taxon>Pterygota</taxon>
        <taxon>Neoptera</taxon>
        <taxon>Endopterygota</taxon>
        <taxon>Diptera</taxon>
        <taxon>Nematocera</taxon>
        <taxon>Culicoidea</taxon>
        <taxon>Culicidae</taxon>
        <taxon>Anophelinae</taxon>
        <taxon>Anopheles</taxon>
        <taxon>Anopheles maculatus group</taxon>
    </lineage>
</organism>
<keyword evidence="3" id="KW-0966">Cell projection</keyword>
<proteinExistence type="predicted"/>
<sequence>MSAPVSVIISARMLTEGLFLRALLCHGVGVYISRIEEGSVAERAGLRPGDTILEVNGTPFTSINHEEALKFLDCSLVVSVLLQYNNNFPIKLLRPNALEKC</sequence>
<reference evidence="6" key="1">
    <citation type="submission" date="2013-09" db="EMBL/GenBank/DDBJ databases">
        <title>The Genome Sequence of Anopheles maculatus species B.</title>
        <authorList>
            <consortium name="The Broad Institute Genomics Platform"/>
            <person name="Neafsey D.E."/>
            <person name="Besansky N."/>
            <person name="Howell P."/>
            <person name="Walton C."/>
            <person name="Young S.K."/>
            <person name="Zeng Q."/>
            <person name="Gargeya S."/>
            <person name="Fitzgerald M."/>
            <person name="Haas B."/>
            <person name="Abouelleil A."/>
            <person name="Allen A.W."/>
            <person name="Alvarado L."/>
            <person name="Arachchi H.M."/>
            <person name="Berlin A.M."/>
            <person name="Chapman S.B."/>
            <person name="Gainer-Dewar J."/>
            <person name="Goldberg J."/>
            <person name="Griggs A."/>
            <person name="Gujja S."/>
            <person name="Hansen M."/>
            <person name="Howarth C."/>
            <person name="Imamovic A."/>
            <person name="Ireland A."/>
            <person name="Larimer J."/>
            <person name="McCowan C."/>
            <person name="Murphy C."/>
            <person name="Pearson M."/>
            <person name="Poon T.W."/>
            <person name="Priest M."/>
            <person name="Roberts A."/>
            <person name="Saif S."/>
            <person name="Shea T."/>
            <person name="Sisk P."/>
            <person name="Sykes S."/>
            <person name="Wortman J."/>
            <person name="Nusbaum C."/>
            <person name="Birren B."/>
        </authorList>
    </citation>
    <scope>NUCLEOTIDE SEQUENCE [LARGE SCALE GENOMIC DNA]</scope>
    <source>
        <strain evidence="6">maculatus3</strain>
    </source>
</reference>
<dbReference type="InterPro" id="IPR001478">
    <property type="entry name" value="PDZ"/>
</dbReference>
<protein>
    <submittedName>
        <fullName evidence="5">PDZ domain-containing protein</fullName>
    </submittedName>
</protein>
<evidence type="ECO:0000256" key="3">
    <source>
        <dbReference type="ARBA" id="ARBA00023273"/>
    </source>
</evidence>
<evidence type="ECO:0000259" key="4">
    <source>
        <dbReference type="PROSITE" id="PS50106"/>
    </source>
</evidence>
<comment type="subcellular location">
    <subcellularLocation>
        <location evidence="1">Cell projection</location>
    </subcellularLocation>
</comment>
<evidence type="ECO:0000256" key="2">
    <source>
        <dbReference type="ARBA" id="ARBA00022737"/>
    </source>
</evidence>